<sequence length="116" mass="12894">MIQNLKEENKFLKEQLEIQTKRIDNLPHLSKKAEILSNKPASTRNSNPAAPTAPPITFNIGPASLPVQKVEALSTNKLSYSEIARSQTKNAKDAIKLTLSIRRLVGSKPFNRDSRS</sequence>
<dbReference type="AlphaFoldDB" id="A0A1R1YKE1"/>
<comment type="caution">
    <text evidence="1">The sequence shown here is derived from an EMBL/GenBank/DDBJ whole genome shotgun (WGS) entry which is preliminary data.</text>
</comment>
<name>A0A1R1YKE1_9FUNG</name>
<keyword evidence="2" id="KW-1185">Reference proteome</keyword>
<dbReference type="EMBL" id="LSSM01001096">
    <property type="protein sequence ID" value="OMJ27265.1"/>
    <property type="molecule type" value="Genomic_DNA"/>
</dbReference>
<evidence type="ECO:0000313" key="2">
    <source>
        <dbReference type="Proteomes" id="UP000187429"/>
    </source>
</evidence>
<evidence type="ECO:0000313" key="1">
    <source>
        <dbReference type="EMBL" id="OMJ27265.1"/>
    </source>
</evidence>
<accession>A0A1R1YKE1</accession>
<dbReference type="Proteomes" id="UP000187429">
    <property type="component" value="Unassembled WGS sequence"/>
</dbReference>
<protein>
    <submittedName>
        <fullName evidence="1">Uncharacterized protein</fullName>
    </submittedName>
</protein>
<gene>
    <name evidence="1" type="ORF">AYI69_g3309</name>
</gene>
<organism evidence="1 2">
    <name type="scientific">Smittium culicis</name>
    <dbReference type="NCBI Taxonomy" id="133412"/>
    <lineage>
        <taxon>Eukaryota</taxon>
        <taxon>Fungi</taxon>
        <taxon>Fungi incertae sedis</taxon>
        <taxon>Zoopagomycota</taxon>
        <taxon>Kickxellomycotina</taxon>
        <taxon>Harpellomycetes</taxon>
        <taxon>Harpellales</taxon>
        <taxon>Legeriomycetaceae</taxon>
        <taxon>Smittium</taxon>
    </lineage>
</organism>
<proteinExistence type="predicted"/>
<reference evidence="2" key="1">
    <citation type="submission" date="2017-01" db="EMBL/GenBank/DDBJ databases">
        <authorList>
            <person name="Wang Y."/>
            <person name="White M."/>
            <person name="Kvist S."/>
            <person name="Moncalvo J.-M."/>
        </authorList>
    </citation>
    <scope>NUCLEOTIDE SEQUENCE [LARGE SCALE GENOMIC DNA]</scope>
    <source>
        <strain evidence="2">ID-206-W2</strain>
    </source>
</reference>